<feature type="transmembrane region" description="Helical" evidence="8">
    <location>
        <begin position="135"/>
        <end position="155"/>
    </location>
</feature>
<dbReference type="GO" id="GO:0005886">
    <property type="term" value="C:plasma membrane"/>
    <property type="evidence" value="ECO:0007669"/>
    <property type="project" value="UniProtKB-SubCell"/>
</dbReference>
<dbReference type="InterPro" id="IPR037294">
    <property type="entry name" value="ABC_BtuC-like"/>
</dbReference>
<keyword evidence="5 8" id="KW-0812">Transmembrane</keyword>
<feature type="transmembrane region" description="Helical" evidence="8">
    <location>
        <begin position="294"/>
        <end position="312"/>
    </location>
</feature>
<evidence type="ECO:0000256" key="2">
    <source>
        <dbReference type="ARBA" id="ARBA00007935"/>
    </source>
</evidence>
<evidence type="ECO:0000256" key="6">
    <source>
        <dbReference type="ARBA" id="ARBA00022989"/>
    </source>
</evidence>
<dbReference type="GO" id="GO:0033214">
    <property type="term" value="P:siderophore-iron import into cell"/>
    <property type="evidence" value="ECO:0007669"/>
    <property type="project" value="TreeGrafter"/>
</dbReference>
<reference evidence="9" key="1">
    <citation type="submission" date="2022-08" db="EMBL/GenBank/DDBJ databases">
        <title>Genome analysis of Corynebacteriales strain.</title>
        <authorList>
            <person name="Lee S.D."/>
        </authorList>
    </citation>
    <scope>NUCLEOTIDE SEQUENCE</scope>
    <source>
        <strain evidence="9">D3-21</strain>
    </source>
</reference>
<dbReference type="Gene3D" id="1.10.3470.10">
    <property type="entry name" value="ABC transporter involved in vitamin B12 uptake, BtuC"/>
    <property type="match status" value="1"/>
</dbReference>
<feature type="transmembrane region" description="Helical" evidence="8">
    <location>
        <begin position="77"/>
        <end position="95"/>
    </location>
</feature>
<keyword evidence="10" id="KW-1185">Reference proteome</keyword>
<accession>A0A9X4LYB9</accession>
<gene>
    <name evidence="9" type="ORF">NVS88_08620</name>
</gene>
<comment type="subcellular location">
    <subcellularLocation>
        <location evidence="1">Cell membrane</location>
        <topology evidence="1">Multi-pass membrane protein</topology>
    </subcellularLocation>
</comment>
<keyword evidence="3" id="KW-0813">Transport</keyword>
<keyword evidence="4" id="KW-1003">Cell membrane</keyword>
<dbReference type="PANTHER" id="PTHR30472">
    <property type="entry name" value="FERRIC ENTEROBACTIN TRANSPORT SYSTEM PERMEASE PROTEIN"/>
    <property type="match status" value="1"/>
</dbReference>
<evidence type="ECO:0000256" key="8">
    <source>
        <dbReference type="SAM" id="Phobius"/>
    </source>
</evidence>
<evidence type="ECO:0000313" key="10">
    <source>
        <dbReference type="Proteomes" id="UP001152755"/>
    </source>
</evidence>
<comment type="similarity">
    <text evidence="2">Belongs to the binding-protein-dependent transport system permease family. FecCD subfamily.</text>
</comment>
<evidence type="ECO:0000313" key="9">
    <source>
        <dbReference type="EMBL" id="MDG3014619.1"/>
    </source>
</evidence>
<comment type="caution">
    <text evidence="9">The sequence shown here is derived from an EMBL/GenBank/DDBJ whole genome shotgun (WGS) entry which is preliminary data.</text>
</comment>
<name>A0A9X4LYB9_9ACTN</name>
<feature type="transmembrane region" description="Helical" evidence="8">
    <location>
        <begin position="167"/>
        <end position="186"/>
    </location>
</feature>
<dbReference type="AlphaFoldDB" id="A0A9X4LYB9"/>
<dbReference type="Proteomes" id="UP001152755">
    <property type="component" value="Unassembled WGS sequence"/>
</dbReference>
<dbReference type="CDD" id="cd06550">
    <property type="entry name" value="TM_ABC_iron-siderophores_like"/>
    <property type="match status" value="1"/>
</dbReference>
<feature type="transmembrane region" description="Helical" evidence="8">
    <location>
        <begin position="324"/>
        <end position="343"/>
    </location>
</feature>
<dbReference type="Pfam" id="PF01032">
    <property type="entry name" value="FecCD"/>
    <property type="match status" value="1"/>
</dbReference>
<feature type="transmembrane region" description="Helical" evidence="8">
    <location>
        <begin position="107"/>
        <end position="129"/>
    </location>
</feature>
<dbReference type="PANTHER" id="PTHR30472:SF24">
    <property type="entry name" value="FERRIC ENTEROBACTIN TRANSPORT SYSTEM PERMEASE PROTEIN FEPG"/>
    <property type="match status" value="1"/>
</dbReference>
<feature type="transmembrane region" description="Helical" evidence="8">
    <location>
        <begin position="257"/>
        <end position="282"/>
    </location>
</feature>
<keyword evidence="6 8" id="KW-1133">Transmembrane helix</keyword>
<keyword evidence="7 8" id="KW-0472">Membrane</keyword>
<evidence type="ECO:0000256" key="1">
    <source>
        <dbReference type="ARBA" id="ARBA00004651"/>
    </source>
</evidence>
<dbReference type="GO" id="GO:0022857">
    <property type="term" value="F:transmembrane transporter activity"/>
    <property type="evidence" value="ECO:0007669"/>
    <property type="project" value="InterPro"/>
</dbReference>
<feature type="transmembrane region" description="Helical" evidence="8">
    <location>
        <begin position="21"/>
        <end position="42"/>
    </location>
</feature>
<dbReference type="InterPro" id="IPR000522">
    <property type="entry name" value="ABC_transptr_permease_BtuC"/>
</dbReference>
<dbReference type="SUPFAM" id="SSF81345">
    <property type="entry name" value="ABC transporter involved in vitamin B12 uptake, BtuC"/>
    <property type="match status" value="1"/>
</dbReference>
<dbReference type="RefSeq" id="WP_332519655.1">
    <property type="nucleotide sequence ID" value="NZ_JANRHA010000004.1"/>
</dbReference>
<proteinExistence type="inferred from homology"/>
<dbReference type="EMBL" id="JANRHA010000004">
    <property type="protein sequence ID" value="MDG3014619.1"/>
    <property type="molecule type" value="Genomic_DNA"/>
</dbReference>
<evidence type="ECO:0000256" key="7">
    <source>
        <dbReference type="ARBA" id="ARBA00023136"/>
    </source>
</evidence>
<evidence type="ECO:0000256" key="3">
    <source>
        <dbReference type="ARBA" id="ARBA00022448"/>
    </source>
</evidence>
<sequence length="351" mass="35218">MTVSTNSVLRAGTLSVRWRPRVVVVNVALLGLIAAVLCLSLSRGDVAVPFGEVLRALGGAGRRFDRVIVLDFRLPRAITAVVVGAALGMAGAVTQAVSRNPLASPDILGVTAGCAAAAVALMVSVGGGISGALTVGGVPAAAVCGGLLTAAAIYLLSWRGGVLGMRLILVGVAINAMLLAVVQWLLVRADIADATRAQVWISGSLSTSGWGQAWPTAVAVVVVGGALIGSVRLRSALQLGEDTAGALGVRVSGGQAMLLLGAVLLAAVATAAAGPVGFIALAAPHIAQRLVRTVGQPVFASALVGAVLVIGADVIARTMLPAELPVGIVTVVLGAPFLLVQLVRQNRRHRA</sequence>
<protein>
    <submittedName>
        <fullName evidence="9">Iron chelate uptake ABC transporter family permease subunit</fullName>
    </submittedName>
</protein>
<organism evidence="9 10">
    <name type="scientific">Speluncibacter jeojiensis</name>
    <dbReference type="NCBI Taxonomy" id="2710754"/>
    <lineage>
        <taxon>Bacteria</taxon>
        <taxon>Bacillati</taxon>
        <taxon>Actinomycetota</taxon>
        <taxon>Actinomycetes</taxon>
        <taxon>Mycobacteriales</taxon>
        <taxon>Speluncibacteraceae</taxon>
        <taxon>Speluncibacter</taxon>
    </lineage>
</organism>
<evidence type="ECO:0000256" key="4">
    <source>
        <dbReference type="ARBA" id="ARBA00022475"/>
    </source>
</evidence>
<evidence type="ECO:0000256" key="5">
    <source>
        <dbReference type="ARBA" id="ARBA00022692"/>
    </source>
</evidence>